<evidence type="ECO:0000313" key="17">
    <source>
        <dbReference type="EMBL" id="KAJ3651044.1"/>
    </source>
</evidence>
<reference evidence="14" key="1">
    <citation type="journal article" date="2023" name="G3 (Bethesda)">
        <title>Whole genome assemblies of Zophobas morio and Tenebrio molitor.</title>
        <authorList>
            <person name="Kaur S."/>
            <person name="Stinson S.A."/>
            <person name="diCenzo G.C."/>
        </authorList>
    </citation>
    <scope>NUCLEOTIDE SEQUENCE</scope>
    <source>
        <strain evidence="14">QUZm001</strain>
    </source>
</reference>
<evidence type="ECO:0000256" key="7">
    <source>
        <dbReference type="ARBA" id="ARBA00022722"/>
    </source>
</evidence>
<evidence type="ECO:0000256" key="4">
    <source>
        <dbReference type="ARBA" id="ARBA00006958"/>
    </source>
</evidence>
<organism evidence="14 18">
    <name type="scientific">Zophobas morio</name>
    <dbReference type="NCBI Taxonomy" id="2755281"/>
    <lineage>
        <taxon>Eukaryota</taxon>
        <taxon>Metazoa</taxon>
        <taxon>Ecdysozoa</taxon>
        <taxon>Arthropoda</taxon>
        <taxon>Hexapoda</taxon>
        <taxon>Insecta</taxon>
        <taxon>Pterygota</taxon>
        <taxon>Neoptera</taxon>
        <taxon>Endopterygota</taxon>
        <taxon>Coleoptera</taxon>
        <taxon>Polyphaga</taxon>
        <taxon>Cucujiformia</taxon>
        <taxon>Tenebrionidae</taxon>
        <taxon>Zophobas</taxon>
    </lineage>
</organism>
<name>A0AA38HLQ3_9CUCU</name>
<evidence type="ECO:0000256" key="5">
    <source>
        <dbReference type="ARBA" id="ARBA00015519"/>
    </source>
</evidence>
<feature type="domain" description="DDE Tnp4" evidence="13">
    <location>
        <begin position="153"/>
        <end position="303"/>
    </location>
</feature>
<evidence type="ECO:0000256" key="8">
    <source>
        <dbReference type="ARBA" id="ARBA00022723"/>
    </source>
</evidence>
<dbReference type="EMBL" id="JALNTZ010000010">
    <property type="protein sequence ID" value="KAJ3639499.1"/>
    <property type="molecule type" value="Genomic_DNA"/>
</dbReference>
<dbReference type="PANTHER" id="PTHR22930">
    <property type="match status" value="1"/>
</dbReference>
<evidence type="ECO:0000256" key="1">
    <source>
        <dbReference type="ARBA" id="ARBA00001968"/>
    </source>
</evidence>
<keyword evidence="8" id="KW-0479">Metal-binding</keyword>
<dbReference type="PRINTS" id="PR02086">
    <property type="entry name" value="PUTNUCHARBI1"/>
</dbReference>
<dbReference type="EMBL" id="JALNTZ010000006">
    <property type="protein sequence ID" value="KAJ3647447.1"/>
    <property type="molecule type" value="Genomic_DNA"/>
</dbReference>
<evidence type="ECO:0000256" key="2">
    <source>
        <dbReference type="ARBA" id="ARBA00004123"/>
    </source>
</evidence>
<evidence type="ECO:0000256" key="11">
    <source>
        <dbReference type="ARBA" id="ARBA00030126"/>
    </source>
</evidence>
<sequence>MDVFDAYEDDLEVIEIVEMGIPRQMYTRADHFYGLPELQFFQRFRLTKPTVLHLLTLIEERLEFPTDRNQAVSPINQLLTTLRFFASGGHLSTVADYMGMHISTVSRIIRRVSDAIARLYHHFIKMPQTLMEQRLIQNGFFDIARFPRVIGAIDCTHIKIESPGGENAEVFRNRKDYFSINVQAMCNANMEFTNVVARWPGSTHDMTIFNNSILRANFENGDYPNCIILGDGGYGVRHYFFTPLLNPHTQEEQLYNEAHIRTRNVIERTFGVCKRRFPVLAYGCRLKKETVLSIIIACAVLHNIARQMGEDEPPLPADINQHELQRLIEDGQIPEVNVIDNQRRGSEIRRNFITNFFGNL</sequence>
<keyword evidence="18" id="KW-1185">Reference proteome</keyword>
<evidence type="ECO:0000313" key="18">
    <source>
        <dbReference type="Proteomes" id="UP001168821"/>
    </source>
</evidence>
<comment type="similarity">
    <text evidence="4">Belongs to the HARBI1 family.</text>
</comment>
<evidence type="ECO:0000313" key="16">
    <source>
        <dbReference type="EMBL" id="KAJ3647447.1"/>
    </source>
</evidence>
<evidence type="ECO:0000256" key="3">
    <source>
        <dbReference type="ARBA" id="ARBA00004496"/>
    </source>
</evidence>
<evidence type="ECO:0000256" key="9">
    <source>
        <dbReference type="ARBA" id="ARBA00022801"/>
    </source>
</evidence>
<dbReference type="InterPro" id="IPR027806">
    <property type="entry name" value="HARBI1_dom"/>
</dbReference>
<dbReference type="Pfam" id="PF13359">
    <property type="entry name" value="DDE_Tnp_4"/>
    <property type="match status" value="1"/>
</dbReference>
<evidence type="ECO:0000313" key="14">
    <source>
        <dbReference type="EMBL" id="KAJ3639499.1"/>
    </source>
</evidence>
<evidence type="ECO:0000313" key="15">
    <source>
        <dbReference type="EMBL" id="KAJ3645015.1"/>
    </source>
</evidence>
<dbReference type="GO" id="GO:0046872">
    <property type="term" value="F:metal ion binding"/>
    <property type="evidence" value="ECO:0007669"/>
    <property type="project" value="UniProtKB-KW"/>
</dbReference>
<protein>
    <recommendedName>
        <fullName evidence="5">Putative nuclease HARBI1</fullName>
    </recommendedName>
    <alternativeName>
        <fullName evidence="11">Harbinger transposase-derived nuclease</fullName>
    </alternativeName>
</protein>
<comment type="function">
    <text evidence="12">Transposase-derived protein that may have nuclease activity. Does not have transposase activity.</text>
</comment>
<keyword evidence="7" id="KW-0540">Nuclease</keyword>
<dbReference type="EMBL" id="JALNTZ010000005">
    <property type="protein sequence ID" value="KAJ3651044.1"/>
    <property type="molecule type" value="Genomic_DNA"/>
</dbReference>
<keyword evidence="6" id="KW-0963">Cytoplasm</keyword>
<dbReference type="InterPro" id="IPR045249">
    <property type="entry name" value="HARBI1-like"/>
</dbReference>
<dbReference type="GO" id="GO:0005737">
    <property type="term" value="C:cytoplasm"/>
    <property type="evidence" value="ECO:0007669"/>
    <property type="project" value="UniProtKB-SubCell"/>
</dbReference>
<keyword evidence="9" id="KW-0378">Hydrolase</keyword>
<evidence type="ECO:0000256" key="12">
    <source>
        <dbReference type="ARBA" id="ARBA00045850"/>
    </source>
</evidence>
<keyword evidence="10" id="KW-0539">Nucleus</keyword>
<dbReference type="GO" id="GO:0005634">
    <property type="term" value="C:nucleus"/>
    <property type="evidence" value="ECO:0007669"/>
    <property type="project" value="UniProtKB-SubCell"/>
</dbReference>
<evidence type="ECO:0000256" key="10">
    <source>
        <dbReference type="ARBA" id="ARBA00023242"/>
    </source>
</evidence>
<dbReference type="EMBL" id="JALNTZ010000007">
    <property type="protein sequence ID" value="KAJ3645015.1"/>
    <property type="molecule type" value="Genomic_DNA"/>
</dbReference>
<comment type="cofactor">
    <cofactor evidence="1">
        <name>a divalent metal cation</name>
        <dbReference type="ChEBI" id="CHEBI:60240"/>
    </cofactor>
</comment>
<dbReference type="PANTHER" id="PTHR22930:SF289">
    <property type="entry name" value="DDE TNP4 DOMAIN-CONTAINING PROTEIN-RELATED"/>
    <property type="match status" value="1"/>
</dbReference>
<dbReference type="Proteomes" id="UP001168821">
    <property type="component" value="Unassembled WGS sequence"/>
</dbReference>
<accession>A0AA38HLQ3</accession>
<evidence type="ECO:0000256" key="6">
    <source>
        <dbReference type="ARBA" id="ARBA00022490"/>
    </source>
</evidence>
<dbReference type="GO" id="GO:0016787">
    <property type="term" value="F:hydrolase activity"/>
    <property type="evidence" value="ECO:0007669"/>
    <property type="project" value="UniProtKB-KW"/>
</dbReference>
<gene>
    <name evidence="14" type="ORF">Zmor_002857</name>
    <name evidence="17" type="ORF">Zmor_017107</name>
    <name evidence="16" type="ORF">Zmor_019325</name>
    <name evidence="15" type="ORF">Zmor_022708</name>
</gene>
<dbReference type="AlphaFoldDB" id="A0AA38HLQ3"/>
<dbReference type="InterPro" id="IPR026103">
    <property type="entry name" value="HARBI1_animal"/>
</dbReference>
<evidence type="ECO:0000259" key="13">
    <source>
        <dbReference type="Pfam" id="PF13359"/>
    </source>
</evidence>
<comment type="caution">
    <text evidence="14">The sequence shown here is derived from an EMBL/GenBank/DDBJ whole genome shotgun (WGS) entry which is preliminary data.</text>
</comment>
<dbReference type="GO" id="GO:0004518">
    <property type="term" value="F:nuclease activity"/>
    <property type="evidence" value="ECO:0007669"/>
    <property type="project" value="UniProtKB-KW"/>
</dbReference>
<comment type="subcellular location">
    <subcellularLocation>
        <location evidence="3">Cytoplasm</location>
    </subcellularLocation>
    <subcellularLocation>
        <location evidence="2">Nucleus</location>
    </subcellularLocation>
</comment>
<proteinExistence type="inferred from homology"/>